<evidence type="ECO:0000256" key="10">
    <source>
        <dbReference type="ARBA" id="ARBA00023170"/>
    </source>
</evidence>
<dbReference type="PANTHER" id="PTHR24372:SF77">
    <property type="entry name" value="G-PROTEIN COUPLED RECEPTORS FAMILY 1 PROFILE DOMAIN-CONTAINING PROTEIN"/>
    <property type="match status" value="1"/>
</dbReference>
<dbReference type="Gene3D" id="1.20.1070.10">
    <property type="entry name" value="Rhodopsin 7-helix transmembrane proteins"/>
    <property type="match status" value="1"/>
</dbReference>
<feature type="transmembrane region" description="Helical" evidence="12">
    <location>
        <begin position="695"/>
        <end position="718"/>
    </location>
</feature>
<evidence type="ECO:0000256" key="2">
    <source>
        <dbReference type="ARBA" id="ARBA00022475"/>
    </source>
</evidence>
<keyword evidence="5" id="KW-0677">Repeat</keyword>
<evidence type="ECO:0000313" key="15">
    <source>
        <dbReference type="Proteomes" id="UP001186944"/>
    </source>
</evidence>
<organism evidence="14 15">
    <name type="scientific">Pinctada imbricata</name>
    <name type="common">Atlantic pearl-oyster</name>
    <name type="synonym">Pinctada martensii</name>
    <dbReference type="NCBI Taxonomy" id="66713"/>
    <lineage>
        <taxon>Eukaryota</taxon>
        <taxon>Metazoa</taxon>
        <taxon>Spiralia</taxon>
        <taxon>Lophotrochozoa</taxon>
        <taxon>Mollusca</taxon>
        <taxon>Bivalvia</taxon>
        <taxon>Autobranchia</taxon>
        <taxon>Pteriomorphia</taxon>
        <taxon>Pterioida</taxon>
        <taxon>Pterioidea</taxon>
        <taxon>Pteriidae</taxon>
        <taxon>Pinctada</taxon>
    </lineage>
</organism>
<evidence type="ECO:0000313" key="14">
    <source>
        <dbReference type="EMBL" id="KAK3082597.1"/>
    </source>
</evidence>
<gene>
    <name evidence="14" type="ORF">FSP39_000078</name>
</gene>
<keyword evidence="2" id="KW-1003">Cell membrane</keyword>
<keyword evidence="9" id="KW-1015">Disulfide bond</keyword>
<evidence type="ECO:0000256" key="3">
    <source>
        <dbReference type="ARBA" id="ARBA00022614"/>
    </source>
</evidence>
<keyword evidence="3" id="KW-0433">Leucine-rich repeat</keyword>
<keyword evidence="11" id="KW-0807">Transducer</keyword>
<dbReference type="GO" id="GO:0005886">
    <property type="term" value="C:plasma membrane"/>
    <property type="evidence" value="ECO:0007669"/>
    <property type="project" value="UniProtKB-SubCell"/>
</dbReference>
<feature type="domain" description="G-protein coupled receptors family 1 profile" evidence="13">
    <location>
        <begin position="456"/>
        <end position="715"/>
    </location>
</feature>
<dbReference type="SMART" id="SM00364">
    <property type="entry name" value="LRR_BAC"/>
    <property type="match status" value="4"/>
</dbReference>
<dbReference type="Pfam" id="PF00001">
    <property type="entry name" value="7tm_1"/>
    <property type="match status" value="1"/>
</dbReference>
<dbReference type="InterPro" id="IPR002172">
    <property type="entry name" value="LDrepeatLR_classA_rpt"/>
</dbReference>
<keyword evidence="4 12" id="KW-0812">Transmembrane</keyword>
<dbReference type="PRINTS" id="PR00373">
    <property type="entry name" value="GLYCHORMONER"/>
</dbReference>
<dbReference type="PROSITE" id="PS50262">
    <property type="entry name" value="G_PROTEIN_RECEP_F1_2"/>
    <property type="match status" value="1"/>
</dbReference>
<feature type="transmembrane region" description="Helical" evidence="12">
    <location>
        <begin position="522"/>
        <end position="541"/>
    </location>
</feature>
<dbReference type="InterPro" id="IPR017452">
    <property type="entry name" value="GPCR_Rhodpsn_7TM"/>
</dbReference>
<dbReference type="InterPro" id="IPR000276">
    <property type="entry name" value="GPCR_Rhodpsn"/>
</dbReference>
<dbReference type="PROSITE" id="PS51450">
    <property type="entry name" value="LRR"/>
    <property type="match status" value="2"/>
</dbReference>
<evidence type="ECO:0000256" key="9">
    <source>
        <dbReference type="ARBA" id="ARBA00023157"/>
    </source>
</evidence>
<dbReference type="InterPro" id="IPR032675">
    <property type="entry name" value="LRR_dom_sf"/>
</dbReference>
<evidence type="ECO:0000256" key="1">
    <source>
        <dbReference type="ARBA" id="ARBA00004651"/>
    </source>
</evidence>
<name>A0AA88XTG2_PINIB</name>
<dbReference type="Pfam" id="PF12799">
    <property type="entry name" value="LRR_4"/>
    <property type="match status" value="1"/>
</dbReference>
<dbReference type="InterPro" id="IPR003591">
    <property type="entry name" value="Leu-rich_rpt_typical-subtyp"/>
</dbReference>
<feature type="transmembrane region" description="Helical" evidence="12">
    <location>
        <begin position="562"/>
        <end position="584"/>
    </location>
</feature>
<evidence type="ECO:0000256" key="7">
    <source>
        <dbReference type="ARBA" id="ARBA00023040"/>
    </source>
</evidence>
<feature type="transmembrane region" description="Helical" evidence="12">
    <location>
        <begin position="616"/>
        <end position="640"/>
    </location>
</feature>
<dbReference type="Pfam" id="PF13855">
    <property type="entry name" value="LRR_8"/>
    <property type="match status" value="2"/>
</dbReference>
<keyword evidence="6 12" id="KW-1133">Transmembrane helix</keyword>
<proteinExistence type="predicted"/>
<accession>A0AA88XTG2</accession>
<evidence type="ECO:0000256" key="5">
    <source>
        <dbReference type="ARBA" id="ARBA00022737"/>
    </source>
</evidence>
<dbReference type="Proteomes" id="UP001186944">
    <property type="component" value="Unassembled WGS sequence"/>
</dbReference>
<evidence type="ECO:0000256" key="11">
    <source>
        <dbReference type="ARBA" id="ARBA00023224"/>
    </source>
</evidence>
<feature type="transmembrane region" description="Helical" evidence="12">
    <location>
        <begin position="439"/>
        <end position="465"/>
    </location>
</feature>
<dbReference type="InterPro" id="IPR025875">
    <property type="entry name" value="Leu-rich_rpt_4"/>
</dbReference>
<dbReference type="InterPro" id="IPR002131">
    <property type="entry name" value="Gphrmn_rcpt_fam"/>
</dbReference>
<reference evidence="14" key="1">
    <citation type="submission" date="2019-08" db="EMBL/GenBank/DDBJ databases">
        <title>The improved chromosome-level genome for the pearl oyster Pinctada fucata martensii using PacBio sequencing and Hi-C.</title>
        <authorList>
            <person name="Zheng Z."/>
        </authorList>
    </citation>
    <scope>NUCLEOTIDE SEQUENCE</scope>
    <source>
        <strain evidence="14">ZZ-2019</strain>
        <tissue evidence="14">Adductor muscle</tissue>
    </source>
</reference>
<comment type="subcellular location">
    <subcellularLocation>
        <location evidence="1">Cell membrane</location>
        <topology evidence="1">Multi-pass membrane protein</topology>
    </subcellularLocation>
</comment>
<evidence type="ECO:0000256" key="12">
    <source>
        <dbReference type="SAM" id="Phobius"/>
    </source>
</evidence>
<sequence>MSYKSYMSDINDNVEMKANASNYTEVCIQENEICDGVSHCSSGEDEENCACPDGCTRCQGSSYKCRPESLPEIPQMAKSIDISGYKMDIGILCNMTRKHLEKLDVSNTKVQNLKCLDDKYFPALQELDVSSNNITVLDKLNFPKLKTIRVDNNPIQKLYFLSSINMTIRNANIKRMEWIINENDPIAPLAFKTVINYTEPDPMGAKIECKLKAIDLSYNSMPLLDTLGHCQSLKELNLARNKITVLDFWSFNGMQSIEKVDLSYNWLESIQKSNFFGLTFLQELDLSYNRLTKLDPESFFDLSKLKILRLNNNKFQTLPWPVFSGLVALEDMYLQENKIKTLPLKIFQRTTKLLRLDLRNNNLTELVHGIFMSLGKLVYLDLRGNEIQAYEAMFSGLGVLEKLRVHSFTLCCSRPASVGINDCEAPADIFSSCTNLINLGFLSVCIWFTAIMSVFGNMMAVIYRIREGTWIKEMRDIFISSLCLSDMCMGVYLFIIAFTDVQSRGEYGYYHQQWTKSRLCDAAGVLVTASSEASTLFILAITLDRYTVFKYPFSQNVHKRSIAIASMIVIWIFAIVVAIIPFFFPDFFGGSFYTRSSVCISLPLTPTTLQYSGWEYSVGLFIVFNLFVYFIVVAGQIFIFKEIRRSGVQNDKKREREIAVAKNLSAVVISDTLCWIPVAIVGFFALNGIDVTNDVYAWIIVFVLPVNSAINPFLYTFLAMRRKRAKVGGLTIMY</sequence>
<feature type="transmembrane region" description="Helical" evidence="12">
    <location>
        <begin position="661"/>
        <end position="689"/>
    </location>
</feature>
<dbReference type="SUPFAM" id="SSF52058">
    <property type="entry name" value="L domain-like"/>
    <property type="match status" value="1"/>
</dbReference>
<dbReference type="GO" id="GO:0008528">
    <property type="term" value="F:G protein-coupled peptide receptor activity"/>
    <property type="evidence" value="ECO:0007669"/>
    <property type="project" value="TreeGrafter"/>
</dbReference>
<dbReference type="SUPFAM" id="SSF81321">
    <property type="entry name" value="Family A G protein-coupled receptor-like"/>
    <property type="match status" value="1"/>
</dbReference>
<keyword evidence="7" id="KW-0297">G-protein coupled receptor</keyword>
<evidence type="ECO:0000256" key="4">
    <source>
        <dbReference type="ARBA" id="ARBA00022692"/>
    </source>
</evidence>
<evidence type="ECO:0000256" key="8">
    <source>
        <dbReference type="ARBA" id="ARBA00023136"/>
    </source>
</evidence>
<dbReference type="AlphaFoldDB" id="A0AA88XTG2"/>
<dbReference type="CDD" id="cd00112">
    <property type="entry name" value="LDLa"/>
    <property type="match status" value="1"/>
</dbReference>
<keyword evidence="15" id="KW-1185">Reference proteome</keyword>
<evidence type="ECO:0000256" key="6">
    <source>
        <dbReference type="ARBA" id="ARBA00022989"/>
    </source>
</evidence>
<dbReference type="Pfam" id="PF13516">
    <property type="entry name" value="LRR_6"/>
    <property type="match status" value="1"/>
</dbReference>
<dbReference type="GO" id="GO:0007189">
    <property type="term" value="P:adenylate cyclase-activating G protein-coupled receptor signaling pathway"/>
    <property type="evidence" value="ECO:0007669"/>
    <property type="project" value="TreeGrafter"/>
</dbReference>
<dbReference type="SMART" id="SM00369">
    <property type="entry name" value="LRR_TYP"/>
    <property type="match status" value="8"/>
</dbReference>
<dbReference type="Gene3D" id="3.80.10.10">
    <property type="entry name" value="Ribonuclease Inhibitor"/>
    <property type="match status" value="3"/>
</dbReference>
<dbReference type="PRINTS" id="PR00237">
    <property type="entry name" value="GPCRRHODOPSN"/>
</dbReference>
<dbReference type="InterPro" id="IPR001611">
    <property type="entry name" value="Leu-rich_rpt"/>
</dbReference>
<dbReference type="Gene3D" id="4.10.400.10">
    <property type="entry name" value="Low-density Lipoprotein Receptor"/>
    <property type="match status" value="1"/>
</dbReference>
<comment type="caution">
    <text evidence="14">The sequence shown here is derived from an EMBL/GenBank/DDBJ whole genome shotgun (WGS) entry which is preliminary data.</text>
</comment>
<keyword evidence="8 12" id="KW-0472">Membrane</keyword>
<dbReference type="GO" id="GO:0009755">
    <property type="term" value="P:hormone-mediated signaling pathway"/>
    <property type="evidence" value="ECO:0007669"/>
    <property type="project" value="TreeGrafter"/>
</dbReference>
<dbReference type="EMBL" id="VSWD01000014">
    <property type="protein sequence ID" value="KAK3082597.1"/>
    <property type="molecule type" value="Genomic_DNA"/>
</dbReference>
<keyword evidence="10" id="KW-0675">Receptor</keyword>
<protein>
    <recommendedName>
        <fullName evidence="13">G-protein coupled receptors family 1 profile domain-containing protein</fullName>
    </recommendedName>
</protein>
<dbReference type="PANTHER" id="PTHR24372">
    <property type="entry name" value="GLYCOPROTEIN HORMONE RECEPTOR"/>
    <property type="match status" value="1"/>
</dbReference>
<dbReference type="InterPro" id="IPR036055">
    <property type="entry name" value="LDL_receptor-like_sf"/>
</dbReference>
<feature type="transmembrane region" description="Helical" evidence="12">
    <location>
        <begin position="477"/>
        <end position="498"/>
    </location>
</feature>
<evidence type="ECO:0000259" key="13">
    <source>
        <dbReference type="PROSITE" id="PS50262"/>
    </source>
</evidence>
<dbReference type="GO" id="GO:0016500">
    <property type="term" value="F:protein-hormone receptor activity"/>
    <property type="evidence" value="ECO:0007669"/>
    <property type="project" value="InterPro"/>
</dbReference>